<feature type="compositionally biased region" description="Basic and acidic residues" evidence="9">
    <location>
        <begin position="68"/>
        <end position="113"/>
    </location>
</feature>
<dbReference type="AlphaFoldDB" id="A0AAF0EXH9"/>
<dbReference type="GeneID" id="85225484"/>
<dbReference type="GO" id="GO:0001522">
    <property type="term" value="P:pseudouridine synthesis"/>
    <property type="evidence" value="ECO:0007669"/>
    <property type="project" value="InterPro"/>
</dbReference>
<dbReference type="GO" id="GO:0005732">
    <property type="term" value="C:sno(s)RNA-containing ribonucleoprotein complex"/>
    <property type="evidence" value="ECO:0007669"/>
    <property type="project" value="InterPro"/>
</dbReference>
<dbReference type="SUPFAM" id="SSF50447">
    <property type="entry name" value="Translation proteins"/>
    <property type="match status" value="1"/>
</dbReference>
<keyword evidence="8" id="KW-0539">Nucleus</keyword>
<evidence type="ECO:0000256" key="6">
    <source>
        <dbReference type="ARBA" id="ARBA00022553"/>
    </source>
</evidence>
<keyword evidence="4" id="KW-0690">Ribosome biogenesis</keyword>
<dbReference type="Proteomes" id="UP001217754">
    <property type="component" value="Chromosome 2"/>
</dbReference>
<evidence type="ECO:0000256" key="9">
    <source>
        <dbReference type="SAM" id="MobiDB-lite"/>
    </source>
</evidence>
<dbReference type="GO" id="GO:0000493">
    <property type="term" value="P:box H/ACA snoRNP assembly"/>
    <property type="evidence" value="ECO:0007669"/>
    <property type="project" value="InterPro"/>
</dbReference>
<evidence type="ECO:0000256" key="5">
    <source>
        <dbReference type="ARBA" id="ARBA00022552"/>
    </source>
</evidence>
<dbReference type="EMBL" id="CP119959">
    <property type="protein sequence ID" value="WFD38871.1"/>
    <property type="molecule type" value="Genomic_DNA"/>
</dbReference>
<dbReference type="InterPro" id="IPR009000">
    <property type="entry name" value="Transl_B-barrel_sf"/>
</dbReference>
<comment type="subcellular location">
    <subcellularLocation>
        <location evidence="1">Nucleus</location>
    </subcellularLocation>
</comment>
<keyword evidence="5" id="KW-0698">rRNA processing</keyword>
<gene>
    <name evidence="10" type="ORF">MJAP1_001835</name>
</gene>
<keyword evidence="7" id="KW-0694">RNA-binding</keyword>
<dbReference type="PANTHER" id="PTHR31633">
    <property type="entry name" value="H/ACA RIBONUCLEOPROTEIN COMPLEX NON-CORE SUBUNIT NAF1"/>
    <property type="match status" value="1"/>
</dbReference>
<dbReference type="RefSeq" id="XP_060121768.1">
    <property type="nucleotide sequence ID" value="XM_060265785.1"/>
</dbReference>
<dbReference type="GO" id="GO:0006364">
    <property type="term" value="P:rRNA processing"/>
    <property type="evidence" value="ECO:0007669"/>
    <property type="project" value="UniProtKB-KW"/>
</dbReference>
<sequence>MGADLSKLRGGEAVQRRSNEPSTTGVATDAPDLSAVKSGGPSDHPDPETFTEQVVNDVETVQEASATKADDSLAYHREQVQRLRGEQASTDKGDELLRSELKEAGLLDQRDAAESSDASSDDDSDSDDSDDSGEDVDPNVTQTLDVDEGGAGDNEPPATKNEVLETEIPTPSISQVGPEEMPLLQHIGHIHSIVDSVVLVAQTPDPREIQGLPVEPKPFDVLDSESLLCTSDGRVIGLVYETFGSVQKPMYSIRFPSVDAIDRSLIQPGVPVYFLPTSSTYVLTRAIRTKGSDASNIWDEEVGEDEAEYSDDEEEAAAKRRAKQERRARTDEANAGAVPSNEMDPLEASLGPLGGYPSGEGPSTRGSKRKDKARRGRGGASFGDFTGGAPRKRGRPHAYRQPAAPHINPRFAGQWLQPGPMPYGMPMGMPMPPFPPSPFGMPPFGGNAHGAYSPNHAQMDAPSGATYDPRAPHLNPRPPSGSDSPYTPH</sequence>
<dbReference type="InterPro" id="IPR007504">
    <property type="entry name" value="H/ACA_rnp_Gar1/Naf1"/>
</dbReference>
<feature type="compositionally biased region" description="Acidic residues" evidence="9">
    <location>
        <begin position="298"/>
        <end position="315"/>
    </location>
</feature>
<protein>
    <recommendedName>
        <fullName evidence="3">H/ACA ribonucleoprotein complex non-core subunit NAF1</fullName>
    </recommendedName>
</protein>
<organism evidence="10 11">
    <name type="scientific">Malassezia japonica</name>
    <dbReference type="NCBI Taxonomy" id="223818"/>
    <lineage>
        <taxon>Eukaryota</taxon>
        <taxon>Fungi</taxon>
        <taxon>Dikarya</taxon>
        <taxon>Basidiomycota</taxon>
        <taxon>Ustilaginomycotina</taxon>
        <taxon>Malasseziomycetes</taxon>
        <taxon>Malasseziales</taxon>
        <taxon>Malasseziaceae</taxon>
        <taxon>Malassezia</taxon>
    </lineage>
</organism>
<evidence type="ECO:0000256" key="2">
    <source>
        <dbReference type="ARBA" id="ARBA00009801"/>
    </source>
</evidence>
<evidence type="ECO:0000313" key="11">
    <source>
        <dbReference type="Proteomes" id="UP001217754"/>
    </source>
</evidence>
<proteinExistence type="inferred from homology"/>
<dbReference type="GO" id="GO:0003723">
    <property type="term" value="F:RNA binding"/>
    <property type="evidence" value="ECO:0007669"/>
    <property type="project" value="UniProtKB-KW"/>
</dbReference>
<dbReference type="InterPro" id="IPR040309">
    <property type="entry name" value="Naf1"/>
</dbReference>
<evidence type="ECO:0000256" key="1">
    <source>
        <dbReference type="ARBA" id="ARBA00004123"/>
    </source>
</evidence>
<dbReference type="Pfam" id="PF04410">
    <property type="entry name" value="Gar1"/>
    <property type="match status" value="1"/>
</dbReference>
<evidence type="ECO:0000256" key="3">
    <source>
        <dbReference type="ARBA" id="ARBA00021438"/>
    </source>
</evidence>
<feature type="compositionally biased region" description="Acidic residues" evidence="9">
    <location>
        <begin position="119"/>
        <end position="137"/>
    </location>
</feature>
<feature type="region of interest" description="Disordered" evidence="9">
    <location>
        <begin position="1"/>
        <end position="49"/>
    </location>
</feature>
<evidence type="ECO:0000256" key="4">
    <source>
        <dbReference type="ARBA" id="ARBA00022517"/>
    </source>
</evidence>
<accession>A0AAF0EXH9</accession>
<keyword evidence="11" id="KW-1185">Reference proteome</keyword>
<keyword evidence="6" id="KW-0597">Phosphoprotein</keyword>
<evidence type="ECO:0000256" key="8">
    <source>
        <dbReference type="ARBA" id="ARBA00023242"/>
    </source>
</evidence>
<name>A0AAF0EXH9_9BASI</name>
<comment type="similarity">
    <text evidence="2">Belongs to the NAF1 family.</text>
</comment>
<evidence type="ECO:0000256" key="7">
    <source>
        <dbReference type="ARBA" id="ARBA00022884"/>
    </source>
</evidence>
<evidence type="ECO:0000313" key="10">
    <source>
        <dbReference type="EMBL" id="WFD38871.1"/>
    </source>
</evidence>
<feature type="region of interest" description="Disordered" evidence="9">
    <location>
        <begin position="63"/>
        <end position="177"/>
    </location>
</feature>
<feature type="region of interest" description="Disordered" evidence="9">
    <location>
        <begin position="298"/>
        <end position="415"/>
    </location>
</feature>
<feature type="compositionally biased region" description="Basic and acidic residues" evidence="9">
    <location>
        <begin position="1"/>
        <end position="19"/>
    </location>
</feature>
<dbReference type="Gene3D" id="2.40.10.230">
    <property type="entry name" value="Probable tRNA pseudouridine synthase domain"/>
    <property type="match status" value="1"/>
</dbReference>
<feature type="compositionally biased region" description="Basic residues" evidence="9">
    <location>
        <begin position="366"/>
        <end position="377"/>
    </location>
</feature>
<dbReference type="InterPro" id="IPR038664">
    <property type="entry name" value="Gar1/Naf1_Cbf5-bd_sf"/>
</dbReference>
<dbReference type="GO" id="GO:0005634">
    <property type="term" value="C:nucleus"/>
    <property type="evidence" value="ECO:0007669"/>
    <property type="project" value="UniProtKB-SubCell"/>
</dbReference>
<reference evidence="10" key="1">
    <citation type="submission" date="2023-03" db="EMBL/GenBank/DDBJ databases">
        <title>Mating type loci evolution in Malassezia.</title>
        <authorList>
            <person name="Coelho M.A."/>
        </authorList>
    </citation>
    <scope>NUCLEOTIDE SEQUENCE</scope>
    <source>
        <strain evidence="10">CBS 9431</strain>
    </source>
</reference>
<dbReference type="PANTHER" id="PTHR31633:SF1">
    <property type="entry name" value="H_ACA RIBONUCLEOPROTEIN COMPLEX NON-CORE SUBUNIT NAF1"/>
    <property type="match status" value="1"/>
</dbReference>
<feature type="region of interest" description="Disordered" evidence="9">
    <location>
        <begin position="446"/>
        <end position="489"/>
    </location>
</feature>